<dbReference type="NCBIfam" id="TIGR02070">
    <property type="entry name" value="mono_pep_trsgly"/>
    <property type="match status" value="1"/>
</dbReference>
<dbReference type="HAMAP" id="MF_00766">
    <property type="entry name" value="PGT_MtgA"/>
    <property type="match status" value="1"/>
</dbReference>
<keyword evidence="15" id="KW-1185">Reference proteome</keyword>
<dbReference type="InterPro" id="IPR011812">
    <property type="entry name" value="Pep_trsgly"/>
</dbReference>
<comment type="pathway">
    <text evidence="11">Cell wall biogenesis; peptidoglycan biosynthesis.</text>
</comment>
<evidence type="ECO:0000256" key="3">
    <source>
        <dbReference type="ARBA" id="ARBA00022676"/>
    </source>
</evidence>
<dbReference type="STRING" id="1166018.FAES_0435"/>
<evidence type="ECO:0000256" key="12">
    <source>
        <dbReference type="SAM" id="MobiDB-lite"/>
    </source>
</evidence>
<dbReference type="KEGG" id="fae:FAES_0435"/>
<dbReference type="GO" id="GO:0009252">
    <property type="term" value="P:peptidoglycan biosynthetic process"/>
    <property type="evidence" value="ECO:0007669"/>
    <property type="project" value="UniProtKB-UniRule"/>
</dbReference>
<dbReference type="EMBL" id="HE796683">
    <property type="protein sequence ID" value="CCG98447.1"/>
    <property type="molecule type" value="Genomic_DNA"/>
</dbReference>
<dbReference type="GO" id="GO:0009274">
    <property type="term" value="C:peptidoglycan-based cell wall"/>
    <property type="evidence" value="ECO:0007669"/>
    <property type="project" value="InterPro"/>
</dbReference>
<keyword evidence="8 11" id="KW-1133">Transmembrane helix</keyword>
<evidence type="ECO:0000256" key="2">
    <source>
        <dbReference type="ARBA" id="ARBA00022519"/>
    </source>
</evidence>
<dbReference type="GO" id="GO:0071555">
    <property type="term" value="P:cell wall organization"/>
    <property type="evidence" value="ECO:0007669"/>
    <property type="project" value="UniProtKB-KW"/>
</dbReference>
<evidence type="ECO:0000256" key="10">
    <source>
        <dbReference type="ARBA" id="ARBA00023316"/>
    </source>
</evidence>
<evidence type="ECO:0000256" key="8">
    <source>
        <dbReference type="ARBA" id="ARBA00022989"/>
    </source>
</evidence>
<keyword evidence="2" id="KW-0997">Cell inner membrane</keyword>
<dbReference type="InterPro" id="IPR036950">
    <property type="entry name" value="PBP_transglycosylase"/>
</dbReference>
<keyword evidence="1 11" id="KW-1003">Cell membrane</keyword>
<dbReference type="GO" id="GO:0008955">
    <property type="term" value="F:peptidoglycan glycosyltransferase activity"/>
    <property type="evidence" value="ECO:0007669"/>
    <property type="project" value="UniProtKB-UniRule"/>
</dbReference>
<evidence type="ECO:0000256" key="5">
    <source>
        <dbReference type="ARBA" id="ARBA00022692"/>
    </source>
</evidence>
<dbReference type="SUPFAM" id="SSF53955">
    <property type="entry name" value="Lysozyme-like"/>
    <property type="match status" value="1"/>
</dbReference>
<dbReference type="InterPro" id="IPR001264">
    <property type="entry name" value="Glyco_trans_51"/>
</dbReference>
<evidence type="ECO:0000256" key="1">
    <source>
        <dbReference type="ARBA" id="ARBA00022475"/>
    </source>
</evidence>
<sequence length="314" mass="35931">MPPEKRVNRLRTPAPDPRLTPPPMPPSNQPGNRPYSGSSPSGQSRRESPRTKPSGTSSGLYKSALGKAVRQRWQQTKTYVRRHPMLVVVYWFLVKTMLVLFLGSVAWVVVLKYVPVWFTPLTISRKWDAMGTDQPSEIHKTWRSFDEINKEAALAVVASEDQQFPYHWGFDFDEIQDAIRENQYRKRPRGASTISQQVAKNVFLWTGRSYIRKGLEVYFTVLIELIWGKKRILEVYLNVAETGPMTFGVEAASERFYGHSASSLSRSEAARIAAVLPNPNKFSVKNPSAYIQRRTRQISRQMRALGGQKYIRNL</sequence>
<dbReference type="InterPro" id="IPR023346">
    <property type="entry name" value="Lysozyme-like_dom_sf"/>
</dbReference>
<dbReference type="PANTHER" id="PTHR30400:SF0">
    <property type="entry name" value="BIOSYNTHETIC PEPTIDOGLYCAN TRANSGLYCOSYLASE"/>
    <property type="match status" value="1"/>
</dbReference>
<feature type="compositionally biased region" description="Polar residues" evidence="12">
    <location>
        <begin position="51"/>
        <end position="60"/>
    </location>
</feature>
<dbReference type="Gene3D" id="1.10.3810.10">
    <property type="entry name" value="Biosynthetic peptidoglycan transglycosylase-like"/>
    <property type="match status" value="1"/>
</dbReference>
<feature type="region of interest" description="Disordered" evidence="12">
    <location>
        <begin position="1"/>
        <end position="61"/>
    </location>
</feature>
<evidence type="ECO:0000256" key="6">
    <source>
        <dbReference type="ARBA" id="ARBA00022960"/>
    </source>
</evidence>
<dbReference type="eggNOG" id="COG0744">
    <property type="taxonomic scope" value="Bacteria"/>
</dbReference>
<dbReference type="EC" id="2.4.99.28" evidence="11"/>
<evidence type="ECO:0000256" key="11">
    <source>
        <dbReference type="HAMAP-Rule" id="MF_00766"/>
    </source>
</evidence>
<evidence type="ECO:0000313" key="15">
    <source>
        <dbReference type="Proteomes" id="UP000011058"/>
    </source>
</evidence>
<dbReference type="HOGENOM" id="CLU_006354_1_1_10"/>
<accession>I0K2U4</accession>
<keyword evidence="4 11" id="KW-0808">Transferase</keyword>
<feature type="domain" description="Glycosyl transferase family 51" evidence="13">
    <location>
        <begin position="136"/>
        <end position="302"/>
    </location>
</feature>
<keyword evidence="6 11" id="KW-0133">Cell shape</keyword>
<dbReference type="PATRIC" id="fig|1166018.3.peg.444"/>
<evidence type="ECO:0000313" key="14">
    <source>
        <dbReference type="EMBL" id="CCG98447.1"/>
    </source>
</evidence>
<dbReference type="PANTHER" id="PTHR30400">
    <property type="entry name" value="MONOFUNCTIONAL BIOSYNTHETIC PEPTIDOGLYCAN TRANSGLYCOSYLASE"/>
    <property type="match status" value="1"/>
</dbReference>
<keyword evidence="5 11" id="KW-0812">Transmembrane</keyword>
<dbReference type="Pfam" id="PF00912">
    <property type="entry name" value="Transgly"/>
    <property type="match status" value="1"/>
</dbReference>
<evidence type="ECO:0000256" key="4">
    <source>
        <dbReference type="ARBA" id="ARBA00022679"/>
    </source>
</evidence>
<protein>
    <recommendedName>
        <fullName evidence="11">Biosynthetic peptidoglycan transglycosylase</fullName>
        <ecNumber evidence="11">2.4.99.28</ecNumber>
    </recommendedName>
    <alternativeName>
        <fullName evidence="11">Glycan polymerase</fullName>
    </alternativeName>
    <alternativeName>
        <fullName evidence="11">Peptidoglycan glycosyltransferase MtgA</fullName>
        <shortName evidence="11">PGT</shortName>
    </alternativeName>
</protein>
<name>I0K2U4_9BACT</name>
<keyword evidence="7 11" id="KW-0573">Peptidoglycan synthesis</keyword>
<dbReference type="Proteomes" id="UP000011058">
    <property type="component" value="Chromosome"/>
</dbReference>
<comment type="similarity">
    <text evidence="11">Belongs to the glycosyltransferase 51 family.</text>
</comment>
<evidence type="ECO:0000259" key="13">
    <source>
        <dbReference type="Pfam" id="PF00912"/>
    </source>
</evidence>
<dbReference type="UniPathway" id="UPA00219"/>
<organism evidence="14 15">
    <name type="scientific">Fibrella aestuarina BUZ 2</name>
    <dbReference type="NCBI Taxonomy" id="1166018"/>
    <lineage>
        <taxon>Bacteria</taxon>
        <taxon>Pseudomonadati</taxon>
        <taxon>Bacteroidota</taxon>
        <taxon>Cytophagia</taxon>
        <taxon>Cytophagales</taxon>
        <taxon>Spirosomataceae</taxon>
        <taxon>Fibrella</taxon>
    </lineage>
</organism>
<keyword evidence="10 11" id="KW-0961">Cell wall biogenesis/degradation</keyword>
<comment type="catalytic activity">
    <reaction evidence="11">
        <text>[GlcNAc-(1-&gt;4)-Mur2Ac(oyl-L-Ala-gamma-D-Glu-L-Lys-D-Ala-D-Ala)](n)-di-trans,octa-cis-undecaprenyl diphosphate + beta-D-GlcNAc-(1-&gt;4)-Mur2Ac(oyl-L-Ala-gamma-D-Glu-L-Lys-D-Ala-D-Ala)-di-trans,octa-cis-undecaprenyl diphosphate = [GlcNAc-(1-&gt;4)-Mur2Ac(oyl-L-Ala-gamma-D-Glu-L-Lys-D-Ala-D-Ala)](n+1)-di-trans,octa-cis-undecaprenyl diphosphate + di-trans,octa-cis-undecaprenyl diphosphate + H(+)</text>
        <dbReference type="Rhea" id="RHEA:23708"/>
        <dbReference type="Rhea" id="RHEA-COMP:9602"/>
        <dbReference type="Rhea" id="RHEA-COMP:9603"/>
        <dbReference type="ChEBI" id="CHEBI:15378"/>
        <dbReference type="ChEBI" id="CHEBI:58405"/>
        <dbReference type="ChEBI" id="CHEBI:60033"/>
        <dbReference type="ChEBI" id="CHEBI:78435"/>
        <dbReference type="EC" id="2.4.99.28"/>
    </reaction>
</comment>
<keyword evidence="3 11" id="KW-0328">Glycosyltransferase</keyword>
<dbReference type="AlphaFoldDB" id="I0K2U4"/>
<feature type="compositionally biased region" description="Pro residues" evidence="12">
    <location>
        <begin position="14"/>
        <end position="28"/>
    </location>
</feature>
<proteinExistence type="inferred from homology"/>
<dbReference type="GO" id="GO:0016763">
    <property type="term" value="F:pentosyltransferase activity"/>
    <property type="evidence" value="ECO:0007669"/>
    <property type="project" value="InterPro"/>
</dbReference>
<comment type="function">
    <text evidence="11">Peptidoglycan polymerase that catalyzes glycan chain elongation from lipid-linked precursors.</text>
</comment>
<dbReference type="GO" id="GO:0005886">
    <property type="term" value="C:plasma membrane"/>
    <property type="evidence" value="ECO:0007669"/>
    <property type="project" value="UniProtKB-SubCell"/>
</dbReference>
<dbReference type="RefSeq" id="WP_015329547.1">
    <property type="nucleotide sequence ID" value="NC_020054.1"/>
</dbReference>
<reference evidence="14 15" key="1">
    <citation type="journal article" date="2012" name="J. Bacteriol.">
        <title>Genome Sequence of Fibrella aestuarina BUZ 2T, a Filamentous Marine Bacterium.</title>
        <authorList>
            <person name="Filippini M."/>
            <person name="Qi W."/>
            <person name="Blom J."/>
            <person name="Goesmann A."/>
            <person name="Smits T.H."/>
            <person name="Bagheri H.C."/>
        </authorList>
    </citation>
    <scope>NUCLEOTIDE SEQUENCE [LARGE SCALE GENOMIC DNA]</scope>
    <source>
        <strain evidence="15">BUZ 2T</strain>
    </source>
</reference>
<gene>
    <name evidence="11 14" type="primary">mtgA</name>
    <name evidence="14" type="ORF">FAES_0435</name>
</gene>
<comment type="subcellular location">
    <subcellularLocation>
        <location evidence="11">Cell membrane</location>
        <topology evidence="11">Single-pass membrane protein</topology>
    </subcellularLocation>
</comment>
<evidence type="ECO:0000256" key="7">
    <source>
        <dbReference type="ARBA" id="ARBA00022984"/>
    </source>
</evidence>
<feature type="transmembrane region" description="Helical" evidence="11">
    <location>
        <begin position="87"/>
        <end position="110"/>
    </location>
</feature>
<evidence type="ECO:0000256" key="9">
    <source>
        <dbReference type="ARBA" id="ARBA00023136"/>
    </source>
</evidence>
<keyword evidence="9 11" id="KW-0472">Membrane</keyword>
<dbReference type="GO" id="GO:0008360">
    <property type="term" value="P:regulation of cell shape"/>
    <property type="evidence" value="ECO:0007669"/>
    <property type="project" value="UniProtKB-KW"/>
</dbReference>